<keyword evidence="2" id="KW-1185">Reference proteome</keyword>
<proteinExistence type="predicted"/>
<name>A0A178ZL35_9EURO</name>
<gene>
    <name evidence="1" type="ORF">AYL99_04925</name>
</gene>
<dbReference type="GeneID" id="30009093"/>
<sequence>MASVYQGATLPEEILSLICEELGNEREFGSLYTCALSSKSFADPALRTMYQQHQHSPAFEQRDDLDVRQRPTDFATKAAEQAQFYRKWTVLWRSITLSSVDDHATYKPYCRYIKTLDFRNLSLMLEDLKFTGPVRKQFFAGKLQPFYFSKTEYKRQVVDIAATVNAIGDAVTAKTTLLEEIDGPISPGFLTRWISRSPKLETMVLWKGDALVNGAGAAIAEHCDNFHSLTLHEWESPDADEAFATFLNELKPDTLSYFEMISNNNLGKQSFQALGRHKTLKQLDLGSLDQEAVRNLNALKDCTEIQTLKLDDRYGNVQLELRNVDVFLEVVQWLASCKNLCDLSLKRFVDGPALLSRVLCSPTVRLTRLSLEGYTVRHTNSQLFHTALSEQRSLESVWLKGIGEDTVPDNLQFMVEGLCNLTNLRELVLKDVSDEFSEEHIISLAVSLPLLEDFWTSGGEVSADILQPLANLKYLKNLTLYAMTRFTLGAIMEFLMSLDPERQRGFNLSLMAVDPDYDLTEENQEMIREYMRANLDGKFDFVLWREADPSDSEDD</sequence>
<evidence type="ECO:0000313" key="1">
    <source>
        <dbReference type="EMBL" id="OAP59923.1"/>
    </source>
</evidence>
<dbReference type="Proteomes" id="UP000078343">
    <property type="component" value="Unassembled WGS sequence"/>
</dbReference>
<dbReference type="OrthoDB" id="10028886at2759"/>
<organism evidence="1 2">
    <name type="scientific">Fonsecaea erecta</name>
    <dbReference type="NCBI Taxonomy" id="1367422"/>
    <lineage>
        <taxon>Eukaryota</taxon>
        <taxon>Fungi</taxon>
        <taxon>Dikarya</taxon>
        <taxon>Ascomycota</taxon>
        <taxon>Pezizomycotina</taxon>
        <taxon>Eurotiomycetes</taxon>
        <taxon>Chaetothyriomycetidae</taxon>
        <taxon>Chaetothyriales</taxon>
        <taxon>Herpotrichiellaceae</taxon>
        <taxon>Fonsecaea</taxon>
    </lineage>
</organism>
<dbReference type="RefSeq" id="XP_018693290.1">
    <property type="nucleotide sequence ID" value="XM_018836437.1"/>
</dbReference>
<dbReference type="Gene3D" id="3.80.10.10">
    <property type="entry name" value="Ribonuclease Inhibitor"/>
    <property type="match status" value="2"/>
</dbReference>
<dbReference type="InterPro" id="IPR032675">
    <property type="entry name" value="LRR_dom_sf"/>
</dbReference>
<protein>
    <recommendedName>
        <fullName evidence="3">F-box domain-containing protein</fullName>
    </recommendedName>
</protein>
<dbReference type="AlphaFoldDB" id="A0A178ZL35"/>
<reference evidence="1 2" key="1">
    <citation type="submission" date="2016-04" db="EMBL/GenBank/DDBJ databases">
        <title>Draft genome of Fonsecaea erecta CBS 125763.</title>
        <authorList>
            <person name="Weiss V.A."/>
            <person name="Vicente V.A."/>
            <person name="Raittz R.T."/>
            <person name="Moreno L.F."/>
            <person name="De Souza E.M."/>
            <person name="Pedrosa F.O."/>
            <person name="Steffens M.B."/>
            <person name="Faoro H."/>
            <person name="Tadra-Sfeir M.Z."/>
            <person name="Najafzadeh M.J."/>
            <person name="Felipe M.S."/>
            <person name="Teixeira M."/>
            <person name="Sun J."/>
            <person name="Xi L."/>
            <person name="Gomes R."/>
            <person name="De Azevedo C.M."/>
            <person name="Salgado C.G."/>
            <person name="Da Silva M.B."/>
            <person name="Nascimento M.F."/>
            <person name="Queiroz-Telles F."/>
            <person name="Attili D.S."/>
            <person name="Gorbushina A."/>
        </authorList>
    </citation>
    <scope>NUCLEOTIDE SEQUENCE [LARGE SCALE GENOMIC DNA]</scope>
    <source>
        <strain evidence="1 2">CBS 125763</strain>
    </source>
</reference>
<dbReference type="EMBL" id="LVYI01000004">
    <property type="protein sequence ID" value="OAP59923.1"/>
    <property type="molecule type" value="Genomic_DNA"/>
</dbReference>
<accession>A0A178ZL35</accession>
<dbReference type="SUPFAM" id="SSF52047">
    <property type="entry name" value="RNI-like"/>
    <property type="match status" value="1"/>
</dbReference>
<evidence type="ECO:0000313" key="2">
    <source>
        <dbReference type="Proteomes" id="UP000078343"/>
    </source>
</evidence>
<evidence type="ECO:0008006" key="3">
    <source>
        <dbReference type="Google" id="ProtNLM"/>
    </source>
</evidence>
<comment type="caution">
    <text evidence="1">The sequence shown here is derived from an EMBL/GenBank/DDBJ whole genome shotgun (WGS) entry which is preliminary data.</text>
</comment>
<dbReference type="STRING" id="1367422.A0A178ZL35"/>